<evidence type="ECO:0000313" key="2">
    <source>
        <dbReference type="EMBL" id="KRX38351.1"/>
    </source>
</evidence>
<feature type="compositionally biased region" description="Polar residues" evidence="1">
    <location>
        <begin position="37"/>
        <end position="48"/>
    </location>
</feature>
<comment type="caution">
    <text evidence="2">The sequence shown here is derived from an EMBL/GenBank/DDBJ whole genome shotgun (WGS) entry which is preliminary data.</text>
</comment>
<accession>A0A0V0TH53</accession>
<keyword evidence="3" id="KW-1185">Reference proteome</keyword>
<gene>
    <name evidence="2" type="ORF">T05_6491</name>
</gene>
<organism evidence="2 3">
    <name type="scientific">Trichinella murrelli</name>
    <dbReference type="NCBI Taxonomy" id="144512"/>
    <lineage>
        <taxon>Eukaryota</taxon>
        <taxon>Metazoa</taxon>
        <taxon>Ecdysozoa</taxon>
        <taxon>Nematoda</taxon>
        <taxon>Enoplea</taxon>
        <taxon>Dorylaimia</taxon>
        <taxon>Trichinellida</taxon>
        <taxon>Trichinellidae</taxon>
        <taxon>Trichinella</taxon>
    </lineage>
</organism>
<proteinExistence type="predicted"/>
<sequence>MKNGDGAAKSERCRMFLCVILELTVPADWQDDRSESSSKQSPLPENLN</sequence>
<name>A0A0V0TH53_9BILA</name>
<evidence type="ECO:0000256" key="1">
    <source>
        <dbReference type="SAM" id="MobiDB-lite"/>
    </source>
</evidence>
<feature type="region of interest" description="Disordered" evidence="1">
    <location>
        <begin position="29"/>
        <end position="48"/>
    </location>
</feature>
<evidence type="ECO:0000313" key="3">
    <source>
        <dbReference type="Proteomes" id="UP000055048"/>
    </source>
</evidence>
<reference evidence="2 3" key="1">
    <citation type="submission" date="2015-01" db="EMBL/GenBank/DDBJ databases">
        <title>Evolution of Trichinella species and genotypes.</title>
        <authorList>
            <person name="Korhonen P.K."/>
            <person name="Edoardo P."/>
            <person name="Giuseppe L.R."/>
            <person name="Gasser R.B."/>
        </authorList>
    </citation>
    <scope>NUCLEOTIDE SEQUENCE [LARGE SCALE GENOMIC DNA]</scope>
    <source>
        <strain evidence="2">ISS417</strain>
    </source>
</reference>
<dbReference type="EMBL" id="JYDJ01000271">
    <property type="protein sequence ID" value="KRX38351.1"/>
    <property type="molecule type" value="Genomic_DNA"/>
</dbReference>
<dbReference type="AlphaFoldDB" id="A0A0V0TH53"/>
<dbReference type="Proteomes" id="UP000055048">
    <property type="component" value="Unassembled WGS sequence"/>
</dbReference>
<protein>
    <submittedName>
        <fullName evidence="2">Uncharacterized protein</fullName>
    </submittedName>
</protein>